<dbReference type="Proteomes" id="UP000315947">
    <property type="component" value="Chromosome"/>
</dbReference>
<keyword evidence="2" id="KW-1185">Reference proteome</keyword>
<proteinExistence type="predicted"/>
<organism evidence="1 2">
    <name type="scientific">Shewanella psychropiezotolerans</name>
    <dbReference type="NCBI Taxonomy" id="2593655"/>
    <lineage>
        <taxon>Bacteria</taxon>
        <taxon>Pseudomonadati</taxon>
        <taxon>Pseudomonadota</taxon>
        <taxon>Gammaproteobacteria</taxon>
        <taxon>Alteromonadales</taxon>
        <taxon>Shewanellaceae</taxon>
        <taxon>Shewanella</taxon>
    </lineage>
</organism>
<dbReference type="RefSeq" id="WP_144044794.1">
    <property type="nucleotide sequence ID" value="NZ_CP041614.1"/>
</dbReference>
<evidence type="ECO:0000313" key="2">
    <source>
        <dbReference type="Proteomes" id="UP000315947"/>
    </source>
</evidence>
<protein>
    <submittedName>
        <fullName evidence="1">Uncharacterized protein</fullName>
    </submittedName>
</protein>
<reference evidence="1 2" key="1">
    <citation type="submission" date="2019-07" db="EMBL/GenBank/DDBJ databases">
        <title>Shewanella sp. YLB-06 whole genomic sequence.</title>
        <authorList>
            <person name="Yu L."/>
        </authorList>
    </citation>
    <scope>NUCLEOTIDE SEQUENCE [LARGE SCALE GENOMIC DNA]</scope>
    <source>
        <strain evidence="1 2">YLB-06</strain>
    </source>
</reference>
<accession>A0ABX5WTH7</accession>
<gene>
    <name evidence="1" type="ORF">FM037_03045</name>
</gene>
<evidence type="ECO:0000313" key="1">
    <source>
        <dbReference type="EMBL" id="QDO82405.1"/>
    </source>
</evidence>
<dbReference type="EMBL" id="CP041614">
    <property type="protein sequence ID" value="QDO82405.1"/>
    <property type="molecule type" value="Genomic_DNA"/>
</dbReference>
<name>A0ABX5WTH7_9GAMM</name>
<sequence length="79" mass="9120">MDLVKSASDKLGKVAKQVFIEDGHIVINVCYEYNIPISDCNTPERIRSWVKQLSEKTWMTNKVMEQFIQIACDQSNVKL</sequence>